<protein>
    <submittedName>
        <fullName evidence="1">SRF-like protein</fullName>
    </submittedName>
</protein>
<evidence type="ECO:0000313" key="1">
    <source>
        <dbReference type="EMBL" id="KAH7679735.1"/>
    </source>
</evidence>
<comment type="caution">
    <text evidence="1">The sequence shown here is derived from an EMBL/GenBank/DDBJ whole genome shotgun (WGS) entry which is preliminary data.</text>
</comment>
<dbReference type="EMBL" id="CM037016">
    <property type="protein sequence ID" value="KAH7679735.1"/>
    <property type="molecule type" value="Genomic_DNA"/>
</dbReference>
<accession>A0ACB7VYH2</accession>
<sequence>MGRGKIVIRRIDNTTSRQVTFSKRRNGLLKKAKELSILCDAEVGLIIFSSTGRLYDFSSSSMKSVINRYNRTKEEFHQQFNPASEVKVSKSPCYNRRCLQKHSATHAPIKL</sequence>
<proteinExistence type="predicted"/>
<gene>
    <name evidence="1" type="ORF">IHE45_06G078400</name>
</gene>
<dbReference type="Proteomes" id="UP000827976">
    <property type="component" value="Chromosome 6"/>
</dbReference>
<name>A0ACB7VYH2_DIOAL</name>
<reference evidence="2" key="1">
    <citation type="journal article" date="2022" name="Nat. Commun.">
        <title>Chromosome evolution and the genetic basis of agronomically important traits in greater yam.</title>
        <authorList>
            <person name="Bredeson J.V."/>
            <person name="Lyons J.B."/>
            <person name="Oniyinde I.O."/>
            <person name="Okereke N.R."/>
            <person name="Kolade O."/>
            <person name="Nnabue I."/>
            <person name="Nwadili C.O."/>
            <person name="Hribova E."/>
            <person name="Parker M."/>
            <person name="Nwogha J."/>
            <person name="Shu S."/>
            <person name="Carlson J."/>
            <person name="Kariba R."/>
            <person name="Muthemba S."/>
            <person name="Knop K."/>
            <person name="Barton G.J."/>
            <person name="Sherwood A.V."/>
            <person name="Lopez-Montes A."/>
            <person name="Asiedu R."/>
            <person name="Jamnadass R."/>
            <person name="Muchugi A."/>
            <person name="Goodstein D."/>
            <person name="Egesi C.N."/>
            <person name="Featherston J."/>
            <person name="Asfaw A."/>
            <person name="Simpson G.G."/>
            <person name="Dolezel J."/>
            <person name="Hendre P.S."/>
            <person name="Van Deynze A."/>
            <person name="Kumar P.L."/>
            <person name="Obidiegwu J.E."/>
            <person name="Bhattacharjee R."/>
            <person name="Rokhsar D.S."/>
        </authorList>
    </citation>
    <scope>NUCLEOTIDE SEQUENCE [LARGE SCALE GENOMIC DNA]</scope>
    <source>
        <strain evidence="2">cv. TDa95/00328</strain>
    </source>
</reference>
<evidence type="ECO:0000313" key="2">
    <source>
        <dbReference type="Proteomes" id="UP000827976"/>
    </source>
</evidence>
<organism evidence="1 2">
    <name type="scientific">Dioscorea alata</name>
    <name type="common">Purple yam</name>
    <dbReference type="NCBI Taxonomy" id="55571"/>
    <lineage>
        <taxon>Eukaryota</taxon>
        <taxon>Viridiplantae</taxon>
        <taxon>Streptophyta</taxon>
        <taxon>Embryophyta</taxon>
        <taxon>Tracheophyta</taxon>
        <taxon>Spermatophyta</taxon>
        <taxon>Magnoliopsida</taxon>
        <taxon>Liliopsida</taxon>
        <taxon>Dioscoreales</taxon>
        <taxon>Dioscoreaceae</taxon>
        <taxon>Dioscorea</taxon>
    </lineage>
</organism>
<keyword evidence="2" id="KW-1185">Reference proteome</keyword>